<dbReference type="InterPro" id="IPR010627">
    <property type="entry name" value="Prepilin_pept_A24_N"/>
</dbReference>
<evidence type="ECO:0000256" key="1">
    <source>
        <dbReference type="ARBA" id="ARBA00004651"/>
    </source>
</evidence>
<organism evidence="10 11">
    <name type="scientific">Ligilactobacillus ubinensis</name>
    <dbReference type="NCBI Taxonomy" id="2876789"/>
    <lineage>
        <taxon>Bacteria</taxon>
        <taxon>Bacillati</taxon>
        <taxon>Bacillota</taxon>
        <taxon>Bacilli</taxon>
        <taxon>Lactobacillales</taxon>
        <taxon>Lactobacillaceae</taxon>
        <taxon>Ligilactobacillus</taxon>
    </lineage>
</organism>
<feature type="domain" description="Prepilin type IV endopeptidase peptidase" evidence="8">
    <location>
        <begin position="102"/>
        <end position="203"/>
    </location>
</feature>
<evidence type="ECO:0000256" key="7">
    <source>
        <dbReference type="SAM" id="Phobius"/>
    </source>
</evidence>
<feature type="transmembrane region" description="Helical" evidence="7">
    <location>
        <begin position="149"/>
        <end position="168"/>
    </location>
</feature>
<evidence type="ECO:0000313" key="10">
    <source>
        <dbReference type="EMBL" id="MCP0886912.1"/>
    </source>
</evidence>
<feature type="domain" description="Prepilin peptidase A24 N-terminal" evidence="9">
    <location>
        <begin position="10"/>
        <end position="90"/>
    </location>
</feature>
<dbReference type="RefSeq" id="WP_425270506.1">
    <property type="nucleotide sequence ID" value="NZ_JAIULA010000009.1"/>
</dbReference>
<keyword evidence="5 7" id="KW-1133">Transmembrane helix</keyword>
<evidence type="ECO:0000313" key="11">
    <source>
        <dbReference type="Proteomes" id="UP001139006"/>
    </source>
</evidence>
<dbReference type="GO" id="GO:0004190">
    <property type="term" value="F:aspartic-type endopeptidase activity"/>
    <property type="evidence" value="ECO:0007669"/>
    <property type="project" value="InterPro"/>
</dbReference>
<accession>A0A9X2FJJ5</accession>
<comment type="caution">
    <text evidence="10">The sequence shown here is derived from an EMBL/GenBank/DDBJ whole genome shotgun (WGS) entry which is preliminary data.</text>
</comment>
<dbReference type="PANTHER" id="PTHR30487:SF0">
    <property type="entry name" value="PREPILIN LEADER PEPTIDASE_N-METHYLTRANSFERASE-RELATED"/>
    <property type="match status" value="1"/>
</dbReference>
<dbReference type="GO" id="GO:0006465">
    <property type="term" value="P:signal peptide processing"/>
    <property type="evidence" value="ECO:0007669"/>
    <property type="project" value="TreeGrafter"/>
</dbReference>
<reference evidence="10 11" key="1">
    <citation type="journal article" date="2023" name="Int. J. Syst. Evol. Microbiol.">
        <title>Ligilactobacillus ubinensis sp. nov., a novel species isolated from the wild ferment of a durian fruit (Durio zibethinus).</title>
        <authorList>
            <person name="Heng Y.C."/>
            <person name="Menon N."/>
            <person name="Chen B."/>
            <person name="Loo B.Z.L."/>
            <person name="Wong G.W.J."/>
            <person name="Lim A.C.H."/>
            <person name="Silvaraju S."/>
            <person name="Kittelmann S."/>
        </authorList>
    </citation>
    <scope>NUCLEOTIDE SEQUENCE [LARGE SCALE GENOMIC DNA]</scope>
    <source>
        <strain evidence="10 11">WILCCON 0076</strain>
    </source>
</reference>
<comment type="similarity">
    <text evidence="2">Belongs to the peptidase A24 family.</text>
</comment>
<proteinExistence type="inferred from homology"/>
<dbReference type="Proteomes" id="UP001139006">
    <property type="component" value="Unassembled WGS sequence"/>
</dbReference>
<dbReference type="EMBL" id="JAIULA010000009">
    <property type="protein sequence ID" value="MCP0886912.1"/>
    <property type="molecule type" value="Genomic_DNA"/>
</dbReference>
<feature type="transmembrane region" description="Helical" evidence="7">
    <location>
        <begin position="123"/>
        <end position="142"/>
    </location>
</feature>
<dbReference type="GO" id="GO:0005886">
    <property type="term" value="C:plasma membrane"/>
    <property type="evidence" value="ECO:0007669"/>
    <property type="project" value="UniProtKB-SubCell"/>
</dbReference>
<dbReference type="Pfam" id="PF01478">
    <property type="entry name" value="Peptidase_A24"/>
    <property type="match status" value="1"/>
</dbReference>
<gene>
    <name evidence="10" type="ORF">LB941_06100</name>
</gene>
<evidence type="ECO:0000259" key="9">
    <source>
        <dbReference type="Pfam" id="PF06750"/>
    </source>
</evidence>
<feature type="transmembrane region" description="Helical" evidence="7">
    <location>
        <begin position="99"/>
        <end position="117"/>
    </location>
</feature>
<evidence type="ECO:0000256" key="5">
    <source>
        <dbReference type="ARBA" id="ARBA00022989"/>
    </source>
</evidence>
<feature type="transmembrane region" description="Helical" evidence="7">
    <location>
        <begin position="212"/>
        <end position="229"/>
    </location>
</feature>
<dbReference type="InterPro" id="IPR050882">
    <property type="entry name" value="Prepilin_peptidase/N-MTase"/>
</dbReference>
<feature type="transmembrane region" description="Helical" evidence="7">
    <location>
        <begin position="174"/>
        <end position="205"/>
    </location>
</feature>
<sequence length="230" mass="26599">MFVYYLLIFILGSTWSSFACCFAYRYQHNISIIQPHSRCDNCLKSLKLWQLIPILGYCIQKGHCFYCHAKIPCLSVIIELCFSGYLTIICATYPIEKTFVLLALCCWTLLLILTDFFTKTVPTYFLISGGFLICILNFQRILITLRLNLLFMLFFSSILVLLSFLRMLGSGDTIFLIFLGFIYGFIPMLIVVIISCLFALCYFFVCKFQKSIAFLPFIGISLFLVLFFIH</sequence>
<comment type="subcellular location">
    <subcellularLocation>
        <location evidence="1">Cell membrane</location>
        <topology evidence="1">Multi-pass membrane protein</topology>
    </subcellularLocation>
</comment>
<evidence type="ECO:0000256" key="6">
    <source>
        <dbReference type="ARBA" id="ARBA00023136"/>
    </source>
</evidence>
<evidence type="ECO:0000256" key="2">
    <source>
        <dbReference type="ARBA" id="ARBA00005801"/>
    </source>
</evidence>
<protein>
    <submittedName>
        <fullName evidence="10">Prepilin peptidase</fullName>
    </submittedName>
</protein>
<dbReference type="InterPro" id="IPR000045">
    <property type="entry name" value="Prepilin_IV_endopep_pep"/>
</dbReference>
<evidence type="ECO:0000256" key="4">
    <source>
        <dbReference type="ARBA" id="ARBA00022692"/>
    </source>
</evidence>
<keyword evidence="11" id="KW-1185">Reference proteome</keyword>
<dbReference type="Pfam" id="PF06750">
    <property type="entry name" value="A24_N_bact"/>
    <property type="match status" value="1"/>
</dbReference>
<evidence type="ECO:0000256" key="3">
    <source>
        <dbReference type="ARBA" id="ARBA00022475"/>
    </source>
</evidence>
<keyword evidence="3" id="KW-1003">Cell membrane</keyword>
<keyword evidence="4 7" id="KW-0812">Transmembrane</keyword>
<dbReference type="PANTHER" id="PTHR30487">
    <property type="entry name" value="TYPE 4 PREPILIN-LIKE PROTEINS LEADER PEPTIDE-PROCESSING ENZYME"/>
    <property type="match status" value="1"/>
</dbReference>
<name>A0A9X2FJJ5_9LACO</name>
<keyword evidence="6 7" id="KW-0472">Membrane</keyword>
<dbReference type="AlphaFoldDB" id="A0A9X2FJJ5"/>
<evidence type="ECO:0000259" key="8">
    <source>
        <dbReference type="Pfam" id="PF01478"/>
    </source>
</evidence>
<feature type="transmembrane region" description="Helical" evidence="7">
    <location>
        <begin position="6"/>
        <end position="24"/>
    </location>
</feature>